<reference evidence="2 3" key="1">
    <citation type="submission" date="2015-09" db="EMBL/GenBank/DDBJ databases">
        <title>Draft genome of the parasitic nematode Teladorsagia circumcincta isolate WARC Sus (inbred).</title>
        <authorList>
            <person name="Mitreva M."/>
        </authorList>
    </citation>
    <scope>NUCLEOTIDE SEQUENCE [LARGE SCALE GENOMIC DNA]</scope>
    <source>
        <strain evidence="2 3">S</strain>
    </source>
</reference>
<dbReference type="AlphaFoldDB" id="A0A2G9V1C1"/>
<feature type="transmembrane region" description="Helical" evidence="1">
    <location>
        <begin position="51"/>
        <end position="76"/>
    </location>
</feature>
<keyword evidence="1" id="KW-0812">Transmembrane</keyword>
<keyword evidence="1" id="KW-0472">Membrane</keyword>
<gene>
    <name evidence="2" type="ORF">TELCIR_01669</name>
</gene>
<evidence type="ECO:0000313" key="2">
    <source>
        <dbReference type="EMBL" id="PIO76275.1"/>
    </source>
</evidence>
<name>A0A2G9V1C1_TELCI</name>
<protein>
    <recommendedName>
        <fullName evidence="4">TLC domain-containing protein</fullName>
    </recommendedName>
</protein>
<evidence type="ECO:0008006" key="4">
    <source>
        <dbReference type="Google" id="ProtNLM"/>
    </source>
</evidence>
<keyword evidence="1" id="KW-1133">Transmembrane helix</keyword>
<sequence>MSTLLIVLCTRKLYGFALMAYLVEVSTVLLHMRTMIRLRGYARQGSAPYNAVINANMACLFVYRYVTLTYLLYVVFFQEEMQNCPLLMKAYLVFDLLFLAYHTTHLFIVLAKKDGFFGFEMHSLDEDEVDPLGSVNAKKEKKN</sequence>
<dbReference type="OrthoDB" id="10266980at2759"/>
<organism evidence="2 3">
    <name type="scientific">Teladorsagia circumcincta</name>
    <name type="common">Brown stomach worm</name>
    <name type="synonym">Ostertagia circumcincta</name>
    <dbReference type="NCBI Taxonomy" id="45464"/>
    <lineage>
        <taxon>Eukaryota</taxon>
        <taxon>Metazoa</taxon>
        <taxon>Ecdysozoa</taxon>
        <taxon>Nematoda</taxon>
        <taxon>Chromadorea</taxon>
        <taxon>Rhabditida</taxon>
        <taxon>Rhabditina</taxon>
        <taxon>Rhabditomorpha</taxon>
        <taxon>Strongyloidea</taxon>
        <taxon>Trichostrongylidae</taxon>
        <taxon>Teladorsagia</taxon>
    </lineage>
</organism>
<dbReference type="EMBL" id="KZ345065">
    <property type="protein sequence ID" value="PIO76275.1"/>
    <property type="molecule type" value="Genomic_DNA"/>
</dbReference>
<feature type="transmembrane region" description="Helical" evidence="1">
    <location>
        <begin position="88"/>
        <end position="111"/>
    </location>
</feature>
<evidence type="ECO:0000313" key="3">
    <source>
        <dbReference type="Proteomes" id="UP000230423"/>
    </source>
</evidence>
<keyword evidence="3" id="KW-1185">Reference proteome</keyword>
<feature type="transmembrane region" description="Helical" evidence="1">
    <location>
        <begin position="12"/>
        <end position="30"/>
    </location>
</feature>
<dbReference type="Proteomes" id="UP000230423">
    <property type="component" value="Unassembled WGS sequence"/>
</dbReference>
<proteinExistence type="predicted"/>
<accession>A0A2G9V1C1</accession>
<evidence type="ECO:0000256" key="1">
    <source>
        <dbReference type="SAM" id="Phobius"/>
    </source>
</evidence>